<dbReference type="InterPro" id="IPR011059">
    <property type="entry name" value="Metal-dep_hydrolase_composite"/>
</dbReference>
<dbReference type="AlphaFoldDB" id="A0A7W8CVA9"/>
<accession>A0A7W8CVA9</accession>
<dbReference type="EMBL" id="JACHHK010000001">
    <property type="protein sequence ID" value="MBB5182265.1"/>
    <property type="molecule type" value="Genomic_DNA"/>
</dbReference>
<dbReference type="GO" id="GO:0046872">
    <property type="term" value="F:metal ion binding"/>
    <property type="evidence" value="ECO:0007669"/>
    <property type="project" value="UniProtKB-KW"/>
</dbReference>
<protein>
    <submittedName>
        <fullName evidence="3">Imidazolonepropionase-like amidohydrolase</fullName>
    </submittedName>
</protein>
<organism evidence="3 4">
    <name type="scientific">Catenisphaera adipataccumulans</name>
    <dbReference type="NCBI Taxonomy" id="700500"/>
    <lineage>
        <taxon>Bacteria</taxon>
        <taxon>Bacillati</taxon>
        <taxon>Bacillota</taxon>
        <taxon>Erysipelotrichia</taxon>
        <taxon>Erysipelotrichales</taxon>
        <taxon>Erysipelotrichaceae</taxon>
        <taxon>Catenisphaera</taxon>
    </lineage>
</organism>
<keyword evidence="4" id="KW-1185">Reference proteome</keyword>
<name>A0A7W8CVA9_9FIRM</name>
<dbReference type="Gene3D" id="3.20.20.140">
    <property type="entry name" value="Metal-dependent hydrolases"/>
    <property type="match status" value="1"/>
</dbReference>
<dbReference type="RefSeq" id="WP_183326768.1">
    <property type="nucleotide sequence ID" value="NZ_JACHHK010000001.1"/>
</dbReference>
<evidence type="ECO:0000256" key="2">
    <source>
        <dbReference type="ARBA" id="ARBA00022801"/>
    </source>
</evidence>
<evidence type="ECO:0000256" key="1">
    <source>
        <dbReference type="ARBA" id="ARBA00022723"/>
    </source>
</evidence>
<dbReference type="Gene3D" id="2.30.40.10">
    <property type="entry name" value="Urease, subunit C, domain 1"/>
    <property type="match status" value="2"/>
</dbReference>
<dbReference type="InterPro" id="IPR005920">
    <property type="entry name" value="HutI"/>
</dbReference>
<evidence type="ECO:0000313" key="4">
    <source>
        <dbReference type="Proteomes" id="UP000539953"/>
    </source>
</evidence>
<dbReference type="GO" id="GO:0005737">
    <property type="term" value="C:cytoplasm"/>
    <property type="evidence" value="ECO:0007669"/>
    <property type="project" value="InterPro"/>
</dbReference>
<dbReference type="SUPFAM" id="SSF51338">
    <property type="entry name" value="Composite domain of metallo-dependent hydrolases"/>
    <property type="match status" value="1"/>
</dbReference>
<gene>
    <name evidence="3" type="ORF">HNQ47_000268</name>
</gene>
<dbReference type="GO" id="GO:0019556">
    <property type="term" value="P:L-histidine catabolic process to glutamate and formamide"/>
    <property type="evidence" value="ECO:0007669"/>
    <property type="project" value="InterPro"/>
</dbReference>
<evidence type="ECO:0000313" key="3">
    <source>
        <dbReference type="EMBL" id="MBB5182265.1"/>
    </source>
</evidence>
<sequence>MKATLIIKNIEHLYTCDEQFTIYDHAFVAMYHEKIIDIGEHSYKSWVDDATRVIDAKGEIVVPALIDCNYIGFRHVRLGDQLRYTGAALYAMKQNGILTLLSTHSSLQRQELTQDVFYRSRHCPLPIVSCLEDYQKAENERFLLSCNFGTPNSYIYSMHPVSFVLFNTCGVSCDKLLQAATSWPAEAFHLDDRGSLMIGKRGDLLVLQVPTLEHYFQTLGRPLIRRMIKNGIMFYPYWLIC</sequence>
<proteinExistence type="predicted"/>
<dbReference type="PANTHER" id="PTHR42752:SF1">
    <property type="entry name" value="IMIDAZOLONEPROPIONASE-RELATED"/>
    <property type="match status" value="1"/>
</dbReference>
<reference evidence="3 4" key="1">
    <citation type="submission" date="2020-08" db="EMBL/GenBank/DDBJ databases">
        <title>Genomic Encyclopedia of Type Strains, Phase IV (KMG-IV): sequencing the most valuable type-strain genomes for metagenomic binning, comparative biology and taxonomic classification.</title>
        <authorList>
            <person name="Goeker M."/>
        </authorList>
    </citation>
    <scope>NUCLEOTIDE SEQUENCE [LARGE SCALE GENOMIC DNA]</scope>
    <source>
        <strain evidence="3 4">DSM 25799</strain>
    </source>
</reference>
<keyword evidence="1" id="KW-0479">Metal-binding</keyword>
<dbReference type="PANTHER" id="PTHR42752">
    <property type="entry name" value="IMIDAZOLONEPROPIONASE"/>
    <property type="match status" value="1"/>
</dbReference>
<comment type="caution">
    <text evidence="3">The sequence shown here is derived from an EMBL/GenBank/DDBJ whole genome shotgun (WGS) entry which is preliminary data.</text>
</comment>
<dbReference type="Proteomes" id="UP000539953">
    <property type="component" value="Unassembled WGS sequence"/>
</dbReference>
<keyword evidence="2 3" id="KW-0378">Hydrolase</keyword>
<dbReference type="GO" id="GO:0050480">
    <property type="term" value="F:imidazolonepropionase activity"/>
    <property type="evidence" value="ECO:0007669"/>
    <property type="project" value="TreeGrafter"/>
</dbReference>